<keyword evidence="1" id="KW-0732">Signal</keyword>
<organism evidence="2 3">
    <name type="scientific">Aureococcus anophagefferens</name>
    <name type="common">Harmful bloom alga</name>
    <dbReference type="NCBI Taxonomy" id="44056"/>
    <lineage>
        <taxon>Eukaryota</taxon>
        <taxon>Sar</taxon>
        <taxon>Stramenopiles</taxon>
        <taxon>Ochrophyta</taxon>
        <taxon>Pelagophyceae</taxon>
        <taxon>Pelagomonadales</taxon>
        <taxon>Pelagomonadaceae</taxon>
        <taxon>Aureococcus</taxon>
    </lineage>
</organism>
<evidence type="ECO:0000313" key="2">
    <source>
        <dbReference type="EMBL" id="KAK7249315.1"/>
    </source>
</evidence>
<sequence>MQAATILVLIFSLYLLSESAKTPNHGAVFDDDGAYPDAPKGPAYRGAVVDGGSGKTAVSLYECALVDTGCAAGSVRELPGGARFKADVAAVAATPYAYDGYLDEVSAAVGPGDFSLSVGLTGGARAAFASGALTSRLVNDFFAAVKARFATVATLEVLSGDDEADLEHAAGVYAASLVGVDDATTLATLSGGGLSAQVTAGDEVASLDLDLFAAQKRAAETGDEAELANWRRLIDAEIEKKIAGTPLEASLARAEVALGLSMHATAAATAGVAGTFKKKAKAIGKIEELVRDATSDGPAWRSRAETLPNPYGLDDATLRRATLYAAARAARIADRLLPDGARVYFSRTYGAPPVTCDWSLGMFLDAARRKAAELE</sequence>
<protein>
    <submittedName>
        <fullName evidence="2">Uncharacterized protein</fullName>
    </submittedName>
</protein>
<feature type="signal peptide" evidence="1">
    <location>
        <begin position="1"/>
        <end position="19"/>
    </location>
</feature>
<accession>A0ABR1G7N1</accession>
<name>A0ABR1G7N1_AURAN</name>
<reference evidence="2 3" key="1">
    <citation type="submission" date="2024-03" db="EMBL/GenBank/DDBJ databases">
        <title>Aureococcus anophagefferens CCMP1851 and Kratosvirus quantuckense: Draft genome of a second virus-susceptible host strain in the model system.</title>
        <authorList>
            <person name="Chase E."/>
            <person name="Truchon A.R."/>
            <person name="Schepens W."/>
            <person name="Wilhelm S.W."/>
        </authorList>
    </citation>
    <scope>NUCLEOTIDE SEQUENCE [LARGE SCALE GENOMIC DNA]</scope>
    <source>
        <strain evidence="2 3">CCMP1851</strain>
    </source>
</reference>
<gene>
    <name evidence="2" type="ORF">SO694_00047242</name>
</gene>
<evidence type="ECO:0000256" key="1">
    <source>
        <dbReference type="SAM" id="SignalP"/>
    </source>
</evidence>
<proteinExistence type="predicted"/>
<comment type="caution">
    <text evidence="2">The sequence shown here is derived from an EMBL/GenBank/DDBJ whole genome shotgun (WGS) entry which is preliminary data.</text>
</comment>
<dbReference type="EMBL" id="JBBJCI010000080">
    <property type="protein sequence ID" value="KAK7249315.1"/>
    <property type="molecule type" value="Genomic_DNA"/>
</dbReference>
<keyword evidence="3" id="KW-1185">Reference proteome</keyword>
<feature type="chain" id="PRO_5046380791" evidence="1">
    <location>
        <begin position="20"/>
        <end position="375"/>
    </location>
</feature>
<evidence type="ECO:0000313" key="3">
    <source>
        <dbReference type="Proteomes" id="UP001363151"/>
    </source>
</evidence>
<dbReference type="Proteomes" id="UP001363151">
    <property type="component" value="Unassembled WGS sequence"/>
</dbReference>